<proteinExistence type="predicted"/>
<accession>A0ABM0PWC7</accession>
<dbReference type="InterPro" id="IPR007750">
    <property type="entry name" value="DUF674"/>
</dbReference>
<keyword evidence="1" id="KW-1185">Reference proteome</keyword>
<dbReference type="PANTHER" id="PTHR33103">
    <property type="entry name" value="OS01G0153900 PROTEIN"/>
    <property type="match status" value="1"/>
</dbReference>
<gene>
    <name evidence="2" type="primary">LOC103343725</name>
</gene>
<dbReference type="PANTHER" id="PTHR33103:SF19">
    <property type="entry name" value="OS09G0544700 PROTEIN"/>
    <property type="match status" value="1"/>
</dbReference>
<dbReference type="Proteomes" id="UP000694861">
    <property type="component" value="Unplaced"/>
</dbReference>
<protein>
    <submittedName>
        <fullName evidence="2">Uncharacterized protein LOC103343725</fullName>
    </submittedName>
</protein>
<reference evidence="1" key="1">
    <citation type="journal article" date="2012" name="Nat. Commun.">
        <title>The genome of Prunus mume.</title>
        <authorList>
            <person name="Zhang Q."/>
            <person name="Chen W."/>
            <person name="Sun L."/>
            <person name="Zhao F."/>
            <person name="Huang B."/>
            <person name="Yang W."/>
            <person name="Tao Y."/>
            <person name="Wang J."/>
            <person name="Yuan Z."/>
            <person name="Fan G."/>
            <person name="Xing Z."/>
            <person name="Han C."/>
            <person name="Pan H."/>
            <person name="Zhong X."/>
            <person name="Shi W."/>
            <person name="Liang X."/>
            <person name="Du D."/>
            <person name="Sun F."/>
            <person name="Xu Z."/>
            <person name="Hao R."/>
            <person name="Lv T."/>
            <person name="Lv Y."/>
            <person name="Zheng Z."/>
            <person name="Sun M."/>
            <person name="Luo L."/>
            <person name="Cai M."/>
            <person name="Gao Y."/>
            <person name="Wang J."/>
            <person name="Yin Y."/>
            <person name="Xu X."/>
            <person name="Cheng T."/>
            <person name="Wang J."/>
        </authorList>
    </citation>
    <scope>NUCLEOTIDE SEQUENCE [LARGE SCALE GENOMIC DNA]</scope>
</reference>
<name>A0ABM0PWC7_PRUMU</name>
<dbReference type="RefSeq" id="XP_008245588.1">
    <property type="nucleotide sequence ID" value="XM_008247366.1"/>
</dbReference>
<dbReference type="Pfam" id="PF05056">
    <property type="entry name" value="DUF674"/>
    <property type="match status" value="3"/>
</dbReference>
<evidence type="ECO:0000313" key="2">
    <source>
        <dbReference type="RefSeq" id="XP_008245588.1"/>
    </source>
</evidence>
<dbReference type="GeneID" id="103343725"/>
<reference evidence="2" key="2">
    <citation type="submission" date="2025-08" db="UniProtKB">
        <authorList>
            <consortium name="RefSeq"/>
        </authorList>
    </citation>
    <scope>IDENTIFICATION</scope>
</reference>
<sequence>MAATSNVCVSLKLLIDSKSHTILFAEVSKEVVDFFFSLLSFHVGTVIRLLSGDGMVGCLGKLYASLENLSYTYLQPNLNKNTLLRPKSAVAGANIFHLLTNNKSDSEAKKFYYCDCNHPSSSFHSYHVTETAARGTPMSTISSIAMLNKFNVKDVGALEERVVQLGLQEGLKLLKASLESKTVLTDVFLGTKLLSGDGMVGCLGKLYASLENLSYTYLQPNLNKNTLLRPKSAVAGANIFHLLTNNKSDSEAKKFYYCDCNHPSSSSHSYHVTENSSTRYVSDDVGALCPKCGRTMSKQMTYVAPPTATSTRDTILSSEGGYVKGVVTYMIMDDLEVQPMSTISSIAMLNKFNVKDVGALEERVVQLGLQEGLKLLKASLESKTVLTDVFLGMKSAA</sequence>
<organism evidence="1 2">
    <name type="scientific">Prunus mume</name>
    <name type="common">Japanese apricot</name>
    <name type="synonym">Armeniaca mume</name>
    <dbReference type="NCBI Taxonomy" id="102107"/>
    <lineage>
        <taxon>Eukaryota</taxon>
        <taxon>Viridiplantae</taxon>
        <taxon>Streptophyta</taxon>
        <taxon>Embryophyta</taxon>
        <taxon>Tracheophyta</taxon>
        <taxon>Spermatophyta</taxon>
        <taxon>Magnoliopsida</taxon>
        <taxon>eudicotyledons</taxon>
        <taxon>Gunneridae</taxon>
        <taxon>Pentapetalae</taxon>
        <taxon>rosids</taxon>
        <taxon>fabids</taxon>
        <taxon>Rosales</taxon>
        <taxon>Rosaceae</taxon>
        <taxon>Amygdaloideae</taxon>
        <taxon>Amygdaleae</taxon>
        <taxon>Prunus</taxon>
    </lineage>
</organism>
<evidence type="ECO:0000313" key="1">
    <source>
        <dbReference type="Proteomes" id="UP000694861"/>
    </source>
</evidence>